<sequence>MESFCSLLCAMGLQPKSFKKGQKNHSFDIFSHLPLEITIIILRLLDPRSLLSAALVSRKWLQLCRSDAVLRSKVRRQLRKERRERVDPIDSRVRVLRDTQKVHRPFAVRNGQFEVRRLVDQSHPLQSSQFWSKSAPEIRQPVAGAFRACKKPLTTRSKPTRSVSDPQLSSTTRCLRF</sequence>
<dbReference type="PROSITE" id="PS50181">
    <property type="entry name" value="FBOX"/>
    <property type="match status" value="1"/>
</dbReference>
<dbReference type="InterPro" id="IPR001810">
    <property type="entry name" value="F-box_dom"/>
</dbReference>
<dbReference type="Gene3D" id="1.20.1280.50">
    <property type="match status" value="1"/>
</dbReference>
<gene>
    <name evidence="2" type="ORF">TDIB3V08_LOCUS10457</name>
</gene>
<protein>
    <recommendedName>
        <fullName evidence="1">F-box domain-containing protein</fullName>
    </recommendedName>
</protein>
<proteinExistence type="predicted"/>
<evidence type="ECO:0000259" key="1">
    <source>
        <dbReference type="PROSITE" id="PS50181"/>
    </source>
</evidence>
<reference evidence="2" key="1">
    <citation type="submission" date="2020-11" db="EMBL/GenBank/DDBJ databases">
        <authorList>
            <person name="Tran Van P."/>
        </authorList>
    </citation>
    <scope>NUCLEOTIDE SEQUENCE</scope>
</reference>
<dbReference type="AlphaFoldDB" id="A0A7R8VX69"/>
<organism evidence="2">
    <name type="scientific">Timema douglasi</name>
    <name type="common">Walking stick</name>
    <dbReference type="NCBI Taxonomy" id="61478"/>
    <lineage>
        <taxon>Eukaryota</taxon>
        <taxon>Metazoa</taxon>
        <taxon>Ecdysozoa</taxon>
        <taxon>Arthropoda</taxon>
        <taxon>Hexapoda</taxon>
        <taxon>Insecta</taxon>
        <taxon>Pterygota</taxon>
        <taxon>Neoptera</taxon>
        <taxon>Polyneoptera</taxon>
        <taxon>Phasmatodea</taxon>
        <taxon>Timematodea</taxon>
        <taxon>Timematoidea</taxon>
        <taxon>Timematidae</taxon>
        <taxon>Timema</taxon>
    </lineage>
</organism>
<accession>A0A7R8VX69</accession>
<dbReference type="SMART" id="SM00256">
    <property type="entry name" value="FBOX"/>
    <property type="match status" value="1"/>
</dbReference>
<dbReference type="SUPFAM" id="SSF81383">
    <property type="entry name" value="F-box domain"/>
    <property type="match status" value="1"/>
</dbReference>
<name>A0A7R8VX69_TIMDO</name>
<dbReference type="Pfam" id="PF12937">
    <property type="entry name" value="F-box-like"/>
    <property type="match status" value="1"/>
</dbReference>
<dbReference type="InterPro" id="IPR036047">
    <property type="entry name" value="F-box-like_dom_sf"/>
</dbReference>
<dbReference type="EMBL" id="OA572011">
    <property type="protein sequence ID" value="CAD7204298.1"/>
    <property type="molecule type" value="Genomic_DNA"/>
</dbReference>
<evidence type="ECO:0000313" key="2">
    <source>
        <dbReference type="EMBL" id="CAD7204298.1"/>
    </source>
</evidence>
<feature type="domain" description="F-box" evidence="1">
    <location>
        <begin position="27"/>
        <end position="73"/>
    </location>
</feature>